<dbReference type="InterPro" id="IPR013083">
    <property type="entry name" value="Znf_RING/FYVE/PHD"/>
</dbReference>
<dbReference type="CDD" id="cd16448">
    <property type="entry name" value="RING-H2"/>
    <property type="match status" value="1"/>
</dbReference>
<keyword evidence="2 4" id="KW-0863">Zinc-finger</keyword>
<dbReference type="GO" id="GO:0008270">
    <property type="term" value="F:zinc ion binding"/>
    <property type="evidence" value="ECO:0007669"/>
    <property type="project" value="UniProtKB-KW"/>
</dbReference>
<evidence type="ECO:0000256" key="5">
    <source>
        <dbReference type="SAM" id="MobiDB-lite"/>
    </source>
</evidence>
<gene>
    <name evidence="7" type="ORF">THAOC_01705</name>
</gene>
<dbReference type="EMBL" id="AGNL01002044">
    <property type="protein sequence ID" value="EJK76528.1"/>
    <property type="molecule type" value="Genomic_DNA"/>
</dbReference>
<feature type="compositionally biased region" description="Low complexity" evidence="5">
    <location>
        <begin position="43"/>
        <end position="57"/>
    </location>
</feature>
<dbReference type="SUPFAM" id="SSF57850">
    <property type="entry name" value="RING/U-box"/>
    <property type="match status" value="1"/>
</dbReference>
<dbReference type="eggNOG" id="ENOG502RUM8">
    <property type="taxonomic scope" value="Eukaryota"/>
</dbReference>
<dbReference type="Gene3D" id="3.30.40.10">
    <property type="entry name" value="Zinc/RING finger domain, C3HC4 (zinc finger)"/>
    <property type="match status" value="1"/>
</dbReference>
<dbReference type="PANTHER" id="PTHR45798">
    <property type="entry name" value="RING-H2 FINGER PROTEIN ATL61-RELATED-RELATED"/>
    <property type="match status" value="1"/>
</dbReference>
<evidence type="ECO:0000313" key="7">
    <source>
        <dbReference type="EMBL" id="EJK76528.1"/>
    </source>
</evidence>
<dbReference type="InterPro" id="IPR011016">
    <property type="entry name" value="Znf_RING-CH"/>
</dbReference>
<dbReference type="PROSITE" id="PS50089">
    <property type="entry name" value="ZF_RING_2"/>
    <property type="match status" value="1"/>
</dbReference>
<feature type="region of interest" description="Disordered" evidence="5">
    <location>
        <begin position="162"/>
        <end position="219"/>
    </location>
</feature>
<dbReference type="Pfam" id="PF13639">
    <property type="entry name" value="zf-RING_2"/>
    <property type="match status" value="1"/>
</dbReference>
<reference evidence="7 8" key="1">
    <citation type="journal article" date="2012" name="Genome Biol.">
        <title>Genome and low-iron response of an oceanic diatom adapted to chronic iron limitation.</title>
        <authorList>
            <person name="Lommer M."/>
            <person name="Specht M."/>
            <person name="Roy A.S."/>
            <person name="Kraemer L."/>
            <person name="Andreson R."/>
            <person name="Gutowska M.A."/>
            <person name="Wolf J."/>
            <person name="Bergner S.V."/>
            <person name="Schilhabel M.B."/>
            <person name="Klostermeier U.C."/>
            <person name="Beiko R.G."/>
            <person name="Rosenstiel P."/>
            <person name="Hippler M."/>
            <person name="Laroche J."/>
        </authorList>
    </citation>
    <scope>NUCLEOTIDE SEQUENCE [LARGE SCALE GENOMIC DNA]</scope>
    <source>
        <strain evidence="7 8">CCMP1005</strain>
    </source>
</reference>
<keyword evidence="1" id="KW-0479">Metal-binding</keyword>
<sequence length="385" mass="42654">MIIYLSKLLSTSHARTHARTSLSRSLVANREATPKGGDGIGIGRAAAASPSGGAARKQSCRCAGARTGRSGEADAKEQSIQQAGKPGKPGNLTPHRRPGGPTLEARTTRQHACTIKYEYPPISSTFVSRYRIRYPILVIYPCREMILLPTSIASLFGRRKARSMERRTRRSSGSIAGGRGANAQRENGDVINIGGSDPHLQVRQSTRDRNGRPTTNCPDRYKAMEDLQDVTFVVTNENLELAVDNERDDTSSAAADDEGCMPAKPQRHLVLPDAGICKPCGSISNRRRANECAICFTEYDVGDVIVYSKHCRHVFHQECMLEWLSRGNDNCPTCRSTFYVPTDIKAEDSFDEVEISLQERQLLAFKRSLQERQRLAFRRVDLISD</sequence>
<evidence type="ECO:0000259" key="6">
    <source>
        <dbReference type="PROSITE" id="PS50089"/>
    </source>
</evidence>
<dbReference type="SMART" id="SM01197">
    <property type="entry name" value="FANCL_C"/>
    <property type="match status" value="1"/>
</dbReference>
<keyword evidence="8" id="KW-1185">Reference proteome</keyword>
<evidence type="ECO:0000256" key="3">
    <source>
        <dbReference type="ARBA" id="ARBA00022833"/>
    </source>
</evidence>
<dbReference type="Proteomes" id="UP000266841">
    <property type="component" value="Unassembled WGS sequence"/>
</dbReference>
<evidence type="ECO:0000256" key="1">
    <source>
        <dbReference type="ARBA" id="ARBA00022723"/>
    </source>
</evidence>
<name>K0TCR7_THAOC</name>
<dbReference type="InterPro" id="IPR001841">
    <property type="entry name" value="Znf_RING"/>
</dbReference>
<accession>K0TCR7</accession>
<dbReference type="SMART" id="SM00184">
    <property type="entry name" value="RING"/>
    <property type="match status" value="1"/>
</dbReference>
<proteinExistence type="predicted"/>
<feature type="region of interest" description="Disordered" evidence="5">
    <location>
        <begin position="13"/>
        <end position="108"/>
    </location>
</feature>
<dbReference type="PANTHER" id="PTHR45798:SF97">
    <property type="entry name" value="ALCOHOL-SENSITIVE RING FINGER PROTEIN 1"/>
    <property type="match status" value="1"/>
</dbReference>
<evidence type="ECO:0000256" key="4">
    <source>
        <dbReference type="PROSITE-ProRule" id="PRU00175"/>
    </source>
</evidence>
<dbReference type="AlphaFoldDB" id="K0TCR7"/>
<feature type="compositionally biased region" description="Polar residues" evidence="5">
    <location>
        <begin position="13"/>
        <end position="26"/>
    </location>
</feature>
<dbReference type="OrthoDB" id="49515at2759"/>
<dbReference type="InterPro" id="IPR052788">
    <property type="entry name" value="RING-type_E3_ligase_ATL"/>
</dbReference>
<dbReference type="SMART" id="SM00744">
    <property type="entry name" value="RINGv"/>
    <property type="match status" value="1"/>
</dbReference>
<evidence type="ECO:0000313" key="8">
    <source>
        <dbReference type="Proteomes" id="UP000266841"/>
    </source>
</evidence>
<feature type="domain" description="RING-type" evidence="6">
    <location>
        <begin position="292"/>
        <end position="335"/>
    </location>
</feature>
<protein>
    <recommendedName>
        <fullName evidence="6">RING-type domain-containing protein</fullName>
    </recommendedName>
</protein>
<evidence type="ECO:0000256" key="2">
    <source>
        <dbReference type="ARBA" id="ARBA00022771"/>
    </source>
</evidence>
<comment type="caution">
    <text evidence="7">The sequence shown here is derived from an EMBL/GenBank/DDBJ whole genome shotgun (WGS) entry which is preliminary data.</text>
</comment>
<keyword evidence="3" id="KW-0862">Zinc</keyword>
<organism evidence="7 8">
    <name type="scientific">Thalassiosira oceanica</name>
    <name type="common">Marine diatom</name>
    <dbReference type="NCBI Taxonomy" id="159749"/>
    <lineage>
        <taxon>Eukaryota</taxon>
        <taxon>Sar</taxon>
        <taxon>Stramenopiles</taxon>
        <taxon>Ochrophyta</taxon>
        <taxon>Bacillariophyta</taxon>
        <taxon>Coscinodiscophyceae</taxon>
        <taxon>Thalassiosirophycidae</taxon>
        <taxon>Thalassiosirales</taxon>
        <taxon>Thalassiosiraceae</taxon>
        <taxon>Thalassiosira</taxon>
    </lineage>
</organism>